<dbReference type="EMBL" id="BTSX01000003">
    <property type="protein sequence ID" value="GMS87581.1"/>
    <property type="molecule type" value="Genomic_DNA"/>
</dbReference>
<feature type="non-terminal residue" evidence="1">
    <location>
        <position position="1"/>
    </location>
</feature>
<sequence length="144" mass="16715">RVLAHLKVCMGKRIVEVRLSECTDDNTLNTIDELFNGIQFRQLAVSCQTLSDAAQYEYSFVDRRESSSSSQLGCLSLSLESRTRTSPLSNRLDLPQRWNHAVPYFLGHLNFNWGPLIHEMFSRKLDKLHIENRYYPKYLSRSCA</sequence>
<evidence type="ECO:0000313" key="2">
    <source>
        <dbReference type="Proteomes" id="UP001432027"/>
    </source>
</evidence>
<feature type="non-terminal residue" evidence="1">
    <location>
        <position position="144"/>
    </location>
</feature>
<dbReference type="Proteomes" id="UP001432027">
    <property type="component" value="Unassembled WGS sequence"/>
</dbReference>
<dbReference type="AlphaFoldDB" id="A0AAV5SW65"/>
<accession>A0AAV5SW65</accession>
<organism evidence="1 2">
    <name type="scientific">Pristionchus entomophagus</name>
    <dbReference type="NCBI Taxonomy" id="358040"/>
    <lineage>
        <taxon>Eukaryota</taxon>
        <taxon>Metazoa</taxon>
        <taxon>Ecdysozoa</taxon>
        <taxon>Nematoda</taxon>
        <taxon>Chromadorea</taxon>
        <taxon>Rhabditida</taxon>
        <taxon>Rhabditina</taxon>
        <taxon>Diplogasteromorpha</taxon>
        <taxon>Diplogasteroidea</taxon>
        <taxon>Neodiplogasteridae</taxon>
        <taxon>Pristionchus</taxon>
    </lineage>
</organism>
<protein>
    <submittedName>
        <fullName evidence="1">Uncharacterized protein</fullName>
    </submittedName>
</protein>
<reference evidence="1" key="1">
    <citation type="submission" date="2023-10" db="EMBL/GenBank/DDBJ databases">
        <title>Genome assembly of Pristionchus species.</title>
        <authorList>
            <person name="Yoshida K."/>
            <person name="Sommer R.J."/>
        </authorList>
    </citation>
    <scope>NUCLEOTIDE SEQUENCE</scope>
    <source>
        <strain evidence="1">RS0144</strain>
    </source>
</reference>
<name>A0AAV5SW65_9BILA</name>
<comment type="caution">
    <text evidence="1">The sequence shown here is derived from an EMBL/GenBank/DDBJ whole genome shotgun (WGS) entry which is preliminary data.</text>
</comment>
<keyword evidence="2" id="KW-1185">Reference proteome</keyword>
<evidence type="ECO:0000313" key="1">
    <source>
        <dbReference type="EMBL" id="GMS87581.1"/>
    </source>
</evidence>
<proteinExistence type="predicted"/>
<gene>
    <name evidence="1" type="ORF">PENTCL1PPCAC_9756</name>
</gene>